<dbReference type="PROSITE" id="PS50404">
    <property type="entry name" value="GST_NTER"/>
    <property type="match status" value="1"/>
</dbReference>
<dbReference type="GO" id="GO:0006749">
    <property type="term" value="P:glutathione metabolic process"/>
    <property type="evidence" value="ECO:0007669"/>
    <property type="project" value="TreeGrafter"/>
</dbReference>
<dbReference type="Proteomes" id="UP000682733">
    <property type="component" value="Unassembled WGS sequence"/>
</dbReference>
<dbReference type="SUPFAM" id="SSF47616">
    <property type="entry name" value="GST C-terminal domain-like"/>
    <property type="match status" value="1"/>
</dbReference>
<dbReference type="EMBL" id="CAJNOK010001861">
    <property type="protein sequence ID" value="CAF0833437.1"/>
    <property type="molecule type" value="Genomic_DNA"/>
</dbReference>
<evidence type="ECO:0000313" key="3">
    <source>
        <dbReference type="EMBL" id="CAF0833437.1"/>
    </source>
</evidence>
<dbReference type="InterPro" id="IPR036249">
    <property type="entry name" value="Thioredoxin-like_sf"/>
</dbReference>
<evidence type="ECO:0000259" key="2">
    <source>
        <dbReference type="PROSITE" id="PS50405"/>
    </source>
</evidence>
<dbReference type="PROSITE" id="PS50405">
    <property type="entry name" value="GST_CTER"/>
    <property type="match status" value="1"/>
</dbReference>
<accession>A0A8S2D847</accession>
<reference evidence="3" key="1">
    <citation type="submission" date="2021-02" db="EMBL/GenBank/DDBJ databases">
        <authorList>
            <person name="Nowell W R."/>
        </authorList>
    </citation>
    <scope>NUCLEOTIDE SEQUENCE</scope>
</reference>
<feature type="domain" description="GST C-terminal" evidence="2">
    <location>
        <begin position="105"/>
        <end position="237"/>
    </location>
</feature>
<comment type="caution">
    <text evidence="3">The sequence shown here is derived from an EMBL/GenBank/DDBJ whole genome shotgun (WGS) entry which is preliminary data.</text>
</comment>
<gene>
    <name evidence="3" type="ORF">OVA965_LOCUS6264</name>
    <name evidence="4" type="ORF">TMI583_LOCUS6260</name>
</gene>
<dbReference type="Gene3D" id="1.20.1050.130">
    <property type="match status" value="1"/>
</dbReference>
<evidence type="ECO:0008006" key="6">
    <source>
        <dbReference type="Google" id="ProtNLM"/>
    </source>
</evidence>
<evidence type="ECO:0000313" key="5">
    <source>
        <dbReference type="Proteomes" id="UP000677228"/>
    </source>
</evidence>
<dbReference type="InterPro" id="IPR004046">
    <property type="entry name" value="GST_C"/>
</dbReference>
<dbReference type="PANTHER" id="PTHR11571">
    <property type="entry name" value="GLUTATHIONE S-TRANSFERASE"/>
    <property type="match status" value="1"/>
</dbReference>
<evidence type="ECO:0000259" key="1">
    <source>
        <dbReference type="PROSITE" id="PS50404"/>
    </source>
</evidence>
<organism evidence="3 5">
    <name type="scientific">Didymodactylos carnosus</name>
    <dbReference type="NCBI Taxonomy" id="1234261"/>
    <lineage>
        <taxon>Eukaryota</taxon>
        <taxon>Metazoa</taxon>
        <taxon>Spiralia</taxon>
        <taxon>Gnathifera</taxon>
        <taxon>Rotifera</taxon>
        <taxon>Eurotatoria</taxon>
        <taxon>Bdelloidea</taxon>
        <taxon>Philodinida</taxon>
        <taxon>Philodinidae</taxon>
        <taxon>Didymodactylos</taxon>
    </lineage>
</organism>
<name>A0A8S2D847_9BILA</name>
<dbReference type="InterPro" id="IPR050213">
    <property type="entry name" value="GST_superfamily"/>
</dbReference>
<dbReference type="InterPro" id="IPR010987">
    <property type="entry name" value="Glutathione-S-Trfase_C-like"/>
</dbReference>
<dbReference type="Pfam" id="PF14497">
    <property type="entry name" value="GST_C_3"/>
    <property type="match status" value="1"/>
</dbReference>
<dbReference type="SUPFAM" id="SSF52833">
    <property type="entry name" value="Thioredoxin-like"/>
    <property type="match status" value="1"/>
</dbReference>
<dbReference type="InterPro" id="IPR004045">
    <property type="entry name" value="Glutathione_S-Trfase_N"/>
</dbReference>
<dbReference type="EMBL" id="CAJOBA010001861">
    <property type="protein sequence ID" value="CAF3618105.1"/>
    <property type="molecule type" value="Genomic_DNA"/>
</dbReference>
<dbReference type="Proteomes" id="UP000677228">
    <property type="component" value="Unassembled WGS sequence"/>
</dbReference>
<evidence type="ECO:0000313" key="4">
    <source>
        <dbReference type="EMBL" id="CAF3618105.1"/>
    </source>
</evidence>
<sequence>MTDNIHIRLLYWDCRGAVQPVRYMLADIVEKYSNVNYTEDFEYVAEAFQVWPKHKQDANISGPFGTLPVLHWNDEYIIAQTLPIAQLLARKFGLYGKPKDSTVDMIFHMALLDSVVSCAYTDILLNMFTCIWANADFNDKNSSCYRIGKKMAADTKVLDKLLKQSSTPFFYDQQEPTIADYFVFEAFTLLRDITPRLLHPIDDDCKTLQKHEQAMRAQPGIDKYFKLNLLHETVTGSRNEKQWRQQQLNEKDKQ</sequence>
<protein>
    <recommendedName>
        <fullName evidence="6">Glutathione S-transferase</fullName>
    </recommendedName>
</protein>
<dbReference type="GO" id="GO:0004364">
    <property type="term" value="F:glutathione transferase activity"/>
    <property type="evidence" value="ECO:0007669"/>
    <property type="project" value="TreeGrafter"/>
</dbReference>
<proteinExistence type="predicted"/>
<dbReference type="AlphaFoldDB" id="A0A8S2D847"/>
<dbReference type="PANTHER" id="PTHR11571:SF150">
    <property type="entry name" value="GLUTATHIONE S-TRANSFERASE"/>
    <property type="match status" value="1"/>
</dbReference>
<dbReference type="InterPro" id="IPR036282">
    <property type="entry name" value="Glutathione-S-Trfase_C_sf"/>
</dbReference>
<feature type="domain" description="GST N-terminal" evidence="1">
    <location>
        <begin position="5"/>
        <end position="96"/>
    </location>
</feature>